<keyword evidence="6" id="KW-0479">Metal-binding</keyword>
<dbReference type="GO" id="GO:0016114">
    <property type="term" value="P:terpenoid biosynthetic process"/>
    <property type="evidence" value="ECO:0007669"/>
    <property type="project" value="UniProtKB-ARBA"/>
</dbReference>
<evidence type="ECO:0000313" key="14">
    <source>
        <dbReference type="Proteomes" id="UP000199225"/>
    </source>
</evidence>
<dbReference type="PROSITE" id="PS00723">
    <property type="entry name" value="POLYPRENYL_SYNTHASE_1"/>
    <property type="match status" value="1"/>
</dbReference>
<keyword evidence="5 12" id="KW-0808">Transferase</keyword>
<dbReference type="RefSeq" id="WP_093190995.1">
    <property type="nucleotide sequence ID" value="NZ_FNEV01000001.1"/>
</dbReference>
<evidence type="ECO:0000256" key="2">
    <source>
        <dbReference type="ARBA" id="ARBA00006706"/>
    </source>
</evidence>
<dbReference type="CDD" id="cd00685">
    <property type="entry name" value="Trans_IPPS_HT"/>
    <property type="match status" value="1"/>
</dbReference>
<comment type="similarity">
    <text evidence="2 12">Belongs to the FPP/GGPP synthase family.</text>
</comment>
<comment type="cofactor">
    <cofactor evidence="1">
        <name>Mg(2+)</name>
        <dbReference type="ChEBI" id="CHEBI:18420"/>
    </cofactor>
</comment>
<dbReference type="GO" id="GO:0046872">
    <property type="term" value="F:metal ion binding"/>
    <property type="evidence" value="ECO:0007669"/>
    <property type="project" value="UniProtKB-KW"/>
</dbReference>
<dbReference type="PANTHER" id="PTHR43281">
    <property type="entry name" value="FARNESYL DIPHOSPHATE SYNTHASE"/>
    <property type="match status" value="1"/>
</dbReference>
<dbReference type="FunFam" id="1.10.600.10:FF:000001">
    <property type="entry name" value="Geranylgeranyl diphosphate synthase"/>
    <property type="match status" value="1"/>
</dbReference>
<organism evidence="13 14">
    <name type="scientific">Salimicrobium halophilum</name>
    <dbReference type="NCBI Taxonomy" id="86666"/>
    <lineage>
        <taxon>Bacteria</taxon>
        <taxon>Bacillati</taxon>
        <taxon>Bacillota</taxon>
        <taxon>Bacilli</taxon>
        <taxon>Bacillales</taxon>
        <taxon>Bacillaceae</taxon>
        <taxon>Salimicrobium</taxon>
    </lineage>
</organism>
<dbReference type="GO" id="GO:0004337">
    <property type="term" value="F:(2E,6E)-farnesyl diphosphate synthase activity"/>
    <property type="evidence" value="ECO:0007669"/>
    <property type="project" value="UniProtKB-EC"/>
</dbReference>
<dbReference type="EMBL" id="FNEV01000001">
    <property type="protein sequence ID" value="SDI96274.1"/>
    <property type="molecule type" value="Genomic_DNA"/>
</dbReference>
<dbReference type="InterPro" id="IPR008949">
    <property type="entry name" value="Isoprenoid_synthase_dom_sf"/>
</dbReference>
<evidence type="ECO:0000256" key="7">
    <source>
        <dbReference type="ARBA" id="ARBA00022842"/>
    </source>
</evidence>
<evidence type="ECO:0000256" key="8">
    <source>
        <dbReference type="ARBA" id="ARBA00023229"/>
    </source>
</evidence>
<dbReference type="InterPro" id="IPR033749">
    <property type="entry name" value="Polyprenyl_synt_CS"/>
</dbReference>
<evidence type="ECO:0000256" key="1">
    <source>
        <dbReference type="ARBA" id="ARBA00001946"/>
    </source>
</evidence>
<dbReference type="Gene3D" id="1.10.600.10">
    <property type="entry name" value="Farnesyl Diphosphate Synthase"/>
    <property type="match status" value="1"/>
</dbReference>
<evidence type="ECO:0000256" key="6">
    <source>
        <dbReference type="ARBA" id="ARBA00022723"/>
    </source>
</evidence>
<keyword evidence="8" id="KW-0414">Isoprene biosynthesis</keyword>
<evidence type="ECO:0000256" key="11">
    <source>
        <dbReference type="ARBA" id="ARBA00049399"/>
    </source>
</evidence>
<dbReference type="InterPro" id="IPR053378">
    <property type="entry name" value="Prenyl_diphosphate_synthase"/>
</dbReference>
<dbReference type="Proteomes" id="UP000199225">
    <property type="component" value="Unassembled WGS sequence"/>
</dbReference>
<dbReference type="OrthoDB" id="9805316at2"/>
<keyword evidence="14" id="KW-1185">Reference proteome</keyword>
<dbReference type="EC" id="2.5.1.10" evidence="3"/>
<dbReference type="SFLD" id="SFLDG01017">
    <property type="entry name" value="Polyprenyl_Transferase_Like"/>
    <property type="match status" value="1"/>
</dbReference>
<evidence type="ECO:0000256" key="5">
    <source>
        <dbReference type="ARBA" id="ARBA00022679"/>
    </source>
</evidence>
<protein>
    <recommendedName>
        <fullName evidence="4">Farnesyl diphosphate synthase</fullName>
        <ecNumber evidence="3">2.5.1.10</ecNumber>
    </recommendedName>
    <alternativeName>
        <fullName evidence="10">(2E,6E)-farnesyl diphosphate synthase</fullName>
    </alternativeName>
    <alternativeName>
        <fullName evidence="9">Geranyltranstransferase</fullName>
    </alternativeName>
</protein>
<dbReference type="SUPFAM" id="SSF48576">
    <property type="entry name" value="Terpenoid synthases"/>
    <property type="match status" value="1"/>
</dbReference>
<dbReference type="STRING" id="86666.SAMN04490247_0217"/>
<dbReference type="PANTHER" id="PTHR43281:SF1">
    <property type="entry name" value="FARNESYL DIPHOSPHATE SYNTHASE"/>
    <property type="match status" value="1"/>
</dbReference>
<dbReference type="PROSITE" id="PS00444">
    <property type="entry name" value="POLYPRENYL_SYNTHASE_2"/>
    <property type="match status" value="1"/>
</dbReference>
<evidence type="ECO:0000256" key="10">
    <source>
        <dbReference type="ARBA" id="ARBA00032873"/>
    </source>
</evidence>
<dbReference type="GO" id="GO:0005737">
    <property type="term" value="C:cytoplasm"/>
    <property type="evidence" value="ECO:0007669"/>
    <property type="project" value="UniProtKB-ARBA"/>
</dbReference>
<dbReference type="AlphaFoldDB" id="A0A1G8PUT4"/>
<dbReference type="SFLD" id="SFLDS00005">
    <property type="entry name" value="Isoprenoid_Synthase_Type_I"/>
    <property type="match status" value="1"/>
</dbReference>
<proteinExistence type="inferred from homology"/>
<keyword evidence="7" id="KW-0460">Magnesium</keyword>
<sequence>MDQQYILEQKAWIDKEIYKGIEQATSEGRLRDSILYSMRAGGKRLRPLLMKNTFDSFTKKNASYISAAIALEMIHTYSLIHDDLPAMDDDDTRRGMKTNHREFDEATAILAGDSLLTMSFETISSDENLSSEEKVFLIKELSRAAGPRGMVSGQMWDMEYENQETDVDTLKTIHLNKTGRLIAFSMVAGGYLAGVGAKKIEKLRRAGEAVGLIFQIQDDILDVTGDKDKLGKPVGSDETNEKSTYPKLMGLEGAKQEKRKYEEEVDSLLKDLQAENTPLAELIAYMSQREY</sequence>
<reference evidence="14" key="1">
    <citation type="submission" date="2016-10" db="EMBL/GenBank/DDBJ databases">
        <authorList>
            <person name="Varghese N."/>
            <person name="Submissions S."/>
        </authorList>
    </citation>
    <scope>NUCLEOTIDE SEQUENCE [LARGE SCALE GENOMIC DNA]</scope>
    <source>
        <strain evidence="14">DSM 4771</strain>
    </source>
</reference>
<evidence type="ECO:0000256" key="9">
    <source>
        <dbReference type="ARBA" id="ARBA00032380"/>
    </source>
</evidence>
<dbReference type="NCBIfam" id="NF045485">
    <property type="entry name" value="FPPsyn"/>
    <property type="match status" value="1"/>
</dbReference>
<gene>
    <name evidence="13" type="ORF">SAMN04490247_0217</name>
</gene>
<dbReference type="Pfam" id="PF00348">
    <property type="entry name" value="polyprenyl_synt"/>
    <property type="match status" value="1"/>
</dbReference>
<comment type="catalytic activity">
    <reaction evidence="11">
        <text>isopentenyl diphosphate + (2E)-geranyl diphosphate = (2E,6E)-farnesyl diphosphate + diphosphate</text>
        <dbReference type="Rhea" id="RHEA:19361"/>
        <dbReference type="ChEBI" id="CHEBI:33019"/>
        <dbReference type="ChEBI" id="CHEBI:58057"/>
        <dbReference type="ChEBI" id="CHEBI:128769"/>
        <dbReference type="ChEBI" id="CHEBI:175763"/>
        <dbReference type="EC" id="2.5.1.10"/>
    </reaction>
</comment>
<accession>A0A1G8PUT4</accession>
<name>A0A1G8PUT4_9BACI</name>
<evidence type="ECO:0000256" key="12">
    <source>
        <dbReference type="RuleBase" id="RU004466"/>
    </source>
</evidence>
<evidence type="ECO:0000256" key="3">
    <source>
        <dbReference type="ARBA" id="ARBA00012439"/>
    </source>
</evidence>
<evidence type="ECO:0000313" key="13">
    <source>
        <dbReference type="EMBL" id="SDI96274.1"/>
    </source>
</evidence>
<dbReference type="InterPro" id="IPR000092">
    <property type="entry name" value="Polyprenyl_synt"/>
</dbReference>
<evidence type="ECO:0000256" key="4">
    <source>
        <dbReference type="ARBA" id="ARBA00015100"/>
    </source>
</evidence>